<sequence length="331" mass="36383">MLAHAIQILNPGPSPCASRICTKALQKQVGKSRLSIAAATIMPAASEIVDDTHTPSTRGAVPCVVREVGCDMKIIRLVLLPALAVLMTSVSVHAQEWRYLPDYGDDLDGGYATPHYGREAPPRYRDDRRFDDDYYYRGDPYGYYDDEDGDFPSRPRPQRRASIDRGAISPQLNSGVKDDRRASLARSPIPRTVVSFSGYDPGTIVISTKEKRLYLVLNDGTALKYGIGVGKQGFAWKGTETISRKAEWPTWTPPKEMIARRPELPDRMDGGLNNPLGARALYLGSTLYRIHGTNEPNSIGKAVSSGCIRMANPDVMDLYGRVGVGTKVVVL</sequence>
<dbReference type="GO" id="GO:0071555">
    <property type="term" value="P:cell wall organization"/>
    <property type="evidence" value="ECO:0007669"/>
    <property type="project" value="UniProtKB-UniRule"/>
</dbReference>
<proteinExistence type="inferred from homology"/>
<dbReference type="KEGG" id="ara:Arad_10009"/>
<dbReference type="eggNOG" id="COG1376">
    <property type="taxonomic scope" value="Bacteria"/>
</dbReference>
<evidence type="ECO:0000256" key="10">
    <source>
        <dbReference type="SAM" id="MobiDB-lite"/>
    </source>
</evidence>
<dbReference type="InterPro" id="IPR050979">
    <property type="entry name" value="LD-transpeptidase"/>
</dbReference>
<name>B9JMG9_RHIR8</name>
<dbReference type="UniPathway" id="UPA00219"/>
<dbReference type="InterPro" id="IPR038063">
    <property type="entry name" value="Transpep_catalytic_dom"/>
</dbReference>
<comment type="pathway">
    <text evidence="1 9">Cell wall biogenesis; peptidoglycan biosynthesis.</text>
</comment>
<feature type="domain" description="L,D-TPase catalytic" evidence="11">
    <location>
        <begin position="202"/>
        <end position="331"/>
    </location>
</feature>
<dbReference type="GO" id="GO:0008360">
    <property type="term" value="P:regulation of cell shape"/>
    <property type="evidence" value="ECO:0007669"/>
    <property type="project" value="UniProtKB-UniRule"/>
</dbReference>
<accession>B9JMG9</accession>
<dbReference type="Pfam" id="PF03734">
    <property type="entry name" value="YkuD"/>
    <property type="match status" value="1"/>
</dbReference>
<dbReference type="STRING" id="311403.Arad_10009"/>
<evidence type="ECO:0000256" key="9">
    <source>
        <dbReference type="PROSITE-ProRule" id="PRU01373"/>
    </source>
</evidence>
<dbReference type="GO" id="GO:0018104">
    <property type="term" value="P:peptidoglycan-protein cross-linking"/>
    <property type="evidence" value="ECO:0007669"/>
    <property type="project" value="TreeGrafter"/>
</dbReference>
<evidence type="ECO:0000256" key="1">
    <source>
        <dbReference type="ARBA" id="ARBA00004752"/>
    </source>
</evidence>
<evidence type="ECO:0000313" key="12">
    <source>
        <dbReference type="EMBL" id="ACM28557.1"/>
    </source>
</evidence>
<dbReference type="CDD" id="cd16913">
    <property type="entry name" value="YkuD_like"/>
    <property type="match status" value="1"/>
</dbReference>
<keyword evidence="6 9" id="KW-0133">Cell shape</keyword>
<comment type="similarity">
    <text evidence="2">Belongs to the YkuD family.</text>
</comment>
<gene>
    <name evidence="12" type="ordered locus">Arad_10009</name>
</gene>
<feature type="active site" description="Proton donor/acceptor" evidence="9">
    <location>
        <position position="291"/>
    </location>
</feature>
<keyword evidence="5" id="KW-0378">Hydrolase</keyword>
<evidence type="ECO:0000256" key="3">
    <source>
        <dbReference type="ARBA" id="ARBA00022676"/>
    </source>
</evidence>
<organism evidence="12 13">
    <name type="scientific">Rhizobium rhizogenes (strain K84 / ATCC BAA-868)</name>
    <name type="common">Agrobacterium radiobacter</name>
    <dbReference type="NCBI Taxonomy" id="311403"/>
    <lineage>
        <taxon>Bacteria</taxon>
        <taxon>Pseudomonadati</taxon>
        <taxon>Pseudomonadota</taxon>
        <taxon>Alphaproteobacteria</taxon>
        <taxon>Hyphomicrobiales</taxon>
        <taxon>Rhizobiaceae</taxon>
        <taxon>Rhizobium/Agrobacterium group</taxon>
        <taxon>Rhizobium</taxon>
    </lineage>
</organism>
<dbReference type="InterPro" id="IPR005490">
    <property type="entry name" value="LD_TPept_cat_dom"/>
</dbReference>
<reference evidence="12 13" key="1">
    <citation type="journal article" date="2009" name="J. Bacteriol.">
        <title>Genome sequences of three Agrobacterium biovars help elucidate the evolution of multichromosome genomes in bacteria.</title>
        <authorList>
            <person name="Slater S.C."/>
            <person name="Goldman B.S."/>
            <person name="Goodner B."/>
            <person name="Setubal J.C."/>
            <person name="Farrand S.K."/>
            <person name="Nester E.W."/>
            <person name="Burr T.J."/>
            <person name="Banta L."/>
            <person name="Dickerman A.W."/>
            <person name="Paulsen I."/>
            <person name="Otten L."/>
            <person name="Suen G."/>
            <person name="Welch R."/>
            <person name="Almeida N.F."/>
            <person name="Arnold F."/>
            <person name="Burton O.T."/>
            <person name="Du Z."/>
            <person name="Ewing A."/>
            <person name="Godsy E."/>
            <person name="Heisel S."/>
            <person name="Houmiel K.L."/>
            <person name="Jhaveri J."/>
            <person name="Lu J."/>
            <person name="Miller N.M."/>
            <person name="Norton S."/>
            <person name="Chen Q."/>
            <person name="Phoolcharoen W."/>
            <person name="Ohlin V."/>
            <person name="Ondrusek D."/>
            <person name="Pride N."/>
            <person name="Stricklin S.L."/>
            <person name="Sun J."/>
            <person name="Wheeler C."/>
            <person name="Wilson L."/>
            <person name="Zhu H."/>
            <person name="Wood D.W."/>
        </authorList>
    </citation>
    <scope>NUCLEOTIDE SEQUENCE [LARGE SCALE GENOMIC DNA]</scope>
    <source>
        <strain evidence="13">K84 / ATCC BAA-868</strain>
    </source>
</reference>
<evidence type="ECO:0000256" key="8">
    <source>
        <dbReference type="ARBA" id="ARBA00023316"/>
    </source>
</evidence>
<dbReference type="GO" id="GO:0016757">
    <property type="term" value="F:glycosyltransferase activity"/>
    <property type="evidence" value="ECO:0007669"/>
    <property type="project" value="UniProtKB-KW"/>
</dbReference>
<dbReference type="PANTHER" id="PTHR30582:SF24">
    <property type="entry name" value="L,D-TRANSPEPTIDASE ERFK_SRFK-RELATED"/>
    <property type="match status" value="1"/>
</dbReference>
<feature type="active site" description="Nucleophile" evidence="9">
    <location>
        <position position="307"/>
    </location>
</feature>
<dbReference type="PROSITE" id="PS52029">
    <property type="entry name" value="LD_TPASE"/>
    <property type="match status" value="1"/>
</dbReference>
<dbReference type="HOGENOM" id="CLU_042399_1_0_5"/>
<evidence type="ECO:0000259" key="11">
    <source>
        <dbReference type="PROSITE" id="PS52029"/>
    </source>
</evidence>
<dbReference type="GO" id="GO:0071972">
    <property type="term" value="F:peptidoglycan L,D-transpeptidase activity"/>
    <property type="evidence" value="ECO:0007669"/>
    <property type="project" value="TreeGrafter"/>
</dbReference>
<evidence type="ECO:0000256" key="6">
    <source>
        <dbReference type="ARBA" id="ARBA00022960"/>
    </source>
</evidence>
<evidence type="ECO:0000256" key="4">
    <source>
        <dbReference type="ARBA" id="ARBA00022679"/>
    </source>
</evidence>
<dbReference type="AlphaFoldDB" id="B9JMG9"/>
<dbReference type="EMBL" id="CP000629">
    <property type="protein sequence ID" value="ACM28557.1"/>
    <property type="molecule type" value="Genomic_DNA"/>
</dbReference>
<evidence type="ECO:0000256" key="5">
    <source>
        <dbReference type="ARBA" id="ARBA00022801"/>
    </source>
</evidence>
<dbReference type="GO" id="GO:0005576">
    <property type="term" value="C:extracellular region"/>
    <property type="evidence" value="ECO:0007669"/>
    <property type="project" value="TreeGrafter"/>
</dbReference>
<dbReference type="FunFam" id="2.40.440.10:FF:000002">
    <property type="entry name" value="L,D-transpeptidase ErfK/SrfK"/>
    <property type="match status" value="1"/>
</dbReference>
<keyword evidence="7 9" id="KW-0573">Peptidoglycan synthesis</keyword>
<dbReference type="PANTHER" id="PTHR30582">
    <property type="entry name" value="L,D-TRANSPEPTIDASE"/>
    <property type="match status" value="1"/>
</dbReference>
<keyword evidence="3" id="KW-0328">Glycosyltransferase</keyword>
<evidence type="ECO:0000256" key="7">
    <source>
        <dbReference type="ARBA" id="ARBA00022984"/>
    </source>
</evidence>
<protein>
    <recommendedName>
        <fullName evidence="11">L,D-TPase catalytic domain-containing protein</fullName>
    </recommendedName>
</protein>
<feature type="region of interest" description="Disordered" evidence="10">
    <location>
        <begin position="141"/>
        <end position="183"/>
    </location>
</feature>
<dbReference type="SUPFAM" id="SSF141523">
    <property type="entry name" value="L,D-transpeptidase catalytic domain-like"/>
    <property type="match status" value="1"/>
</dbReference>
<evidence type="ECO:0000256" key="2">
    <source>
        <dbReference type="ARBA" id="ARBA00005992"/>
    </source>
</evidence>
<evidence type="ECO:0000313" key="13">
    <source>
        <dbReference type="Proteomes" id="UP000001600"/>
    </source>
</evidence>
<dbReference type="Gene3D" id="2.40.440.10">
    <property type="entry name" value="L,D-transpeptidase catalytic domain-like"/>
    <property type="match status" value="1"/>
</dbReference>
<keyword evidence="8 9" id="KW-0961">Cell wall biogenesis/degradation</keyword>
<keyword evidence="4" id="KW-0808">Transferase</keyword>
<dbReference type="Proteomes" id="UP000001600">
    <property type="component" value="Chromosome 2"/>
</dbReference>